<dbReference type="InterPro" id="IPR043128">
    <property type="entry name" value="Rev_trsase/Diguanyl_cyclase"/>
</dbReference>
<sequence length="357" mass="39184">MTKRTNESNGHEDGHSRPASTLELVTPLARQINSLDIDRIADICVTKIPALVGSAFASLYALDEPNHILHLVRCNHPFPINKIVSLNQVPPSPMVVAVKSKELILTGDIDTYTKPIIKRSQRAFAENYATSNCAIVPLICHDGVVGVLNLADKAEPAAFTQEDVFLIELFGQLIGASIGNIKLFERIQRQAMLDGLTGLMNHKTFYESLERELWRSRRYGGTISMIMADIDNLKAINDTCGHRAGDKVIREIGRRIKECIRQIDLAARYGGDEFAVILPNTLLEEAVLVSQRIVDAVAGSSVSWQGVRIPLSISVGVGQYGADANPEDITSRSDRALYSAKQSGKNTVSVFRSCEET</sequence>
<evidence type="ECO:0000256" key="2">
    <source>
        <dbReference type="SAM" id="MobiDB-lite"/>
    </source>
</evidence>
<keyword evidence="5" id="KW-1185">Reference proteome</keyword>
<dbReference type="RefSeq" id="WP_349243012.1">
    <property type="nucleotide sequence ID" value="NZ_JASCXX010000001.1"/>
</dbReference>
<dbReference type="Gene3D" id="3.30.70.270">
    <property type="match status" value="1"/>
</dbReference>
<dbReference type="FunFam" id="3.30.70.270:FF:000001">
    <property type="entry name" value="Diguanylate cyclase domain protein"/>
    <property type="match status" value="1"/>
</dbReference>
<dbReference type="InterPro" id="IPR050469">
    <property type="entry name" value="Diguanylate_Cyclase"/>
</dbReference>
<name>A0AAW6TQW8_9BACT</name>
<protein>
    <recommendedName>
        <fullName evidence="1">diguanylate cyclase</fullName>
        <ecNumber evidence="1">2.7.7.65</ecNumber>
    </recommendedName>
</protein>
<dbReference type="EC" id="2.7.7.65" evidence="1"/>
<dbReference type="PANTHER" id="PTHR45138:SF24">
    <property type="entry name" value="DIGUANYLATE CYCLASE DGCC-RELATED"/>
    <property type="match status" value="1"/>
</dbReference>
<dbReference type="SMART" id="SM00267">
    <property type="entry name" value="GGDEF"/>
    <property type="match status" value="1"/>
</dbReference>
<feature type="region of interest" description="Disordered" evidence="2">
    <location>
        <begin position="1"/>
        <end position="20"/>
    </location>
</feature>
<reference evidence="4" key="1">
    <citation type="submission" date="2023-05" db="EMBL/GenBank/DDBJ databases">
        <title>Anaerotaeda fermentans gen. nov., sp. nov., a novel anaerobic planctomycete of the new family within the order Sedimentisphaerales isolated from Taman Peninsula, Russia.</title>
        <authorList>
            <person name="Khomyakova M.A."/>
            <person name="Merkel A.Y."/>
            <person name="Slobodkin A.I."/>
        </authorList>
    </citation>
    <scope>NUCLEOTIDE SEQUENCE</scope>
    <source>
        <strain evidence="4">M17dextr</strain>
    </source>
</reference>
<dbReference type="Pfam" id="PF00990">
    <property type="entry name" value="GGDEF"/>
    <property type="match status" value="1"/>
</dbReference>
<dbReference type="GO" id="GO:0005886">
    <property type="term" value="C:plasma membrane"/>
    <property type="evidence" value="ECO:0007669"/>
    <property type="project" value="TreeGrafter"/>
</dbReference>
<proteinExistence type="predicted"/>
<dbReference type="EMBL" id="JASCXX010000001">
    <property type="protein sequence ID" value="MDI6447602.1"/>
    <property type="molecule type" value="Genomic_DNA"/>
</dbReference>
<gene>
    <name evidence="4" type="ORF">QJ522_00995</name>
</gene>
<accession>A0AAW6TQW8</accession>
<keyword evidence="4" id="KW-0808">Transferase</keyword>
<feature type="compositionally biased region" description="Basic and acidic residues" evidence="2">
    <location>
        <begin position="1"/>
        <end position="16"/>
    </location>
</feature>
<dbReference type="SUPFAM" id="SSF55073">
    <property type="entry name" value="Nucleotide cyclase"/>
    <property type="match status" value="1"/>
</dbReference>
<dbReference type="AlphaFoldDB" id="A0AAW6TQW8"/>
<keyword evidence="4" id="KW-0548">Nucleotidyltransferase</keyword>
<dbReference type="PROSITE" id="PS50887">
    <property type="entry name" value="GGDEF"/>
    <property type="match status" value="1"/>
</dbReference>
<evidence type="ECO:0000259" key="3">
    <source>
        <dbReference type="PROSITE" id="PS50887"/>
    </source>
</evidence>
<evidence type="ECO:0000256" key="1">
    <source>
        <dbReference type="ARBA" id="ARBA00012528"/>
    </source>
</evidence>
<dbReference type="SMART" id="SM00065">
    <property type="entry name" value="GAF"/>
    <property type="match status" value="1"/>
</dbReference>
<dbReference type="InterPro" id="IPR029787">
    <property type="entry name" value="Nucleotide_cyclase"/>
</dbReference>
<feature type="domain" description="GGDEF" evidence="3">
    <location>
        <begin position="221"/>
        <end position="353"/>
    </location>
</feature>
<dbReference type="Pfam" id="PF13185">
    <property type="entry name" value="GAF_2"/>
    <property type="match status" value="1"/>
</dbReference>
<evidence type="ECO:0000313" key="5">
    <source>
        <dbReference type="Proteomes" id="UP001431776"/>
    </source>
</evidence>
<dbReference type="PANTHER" id="PTHR45138">
    <property type="entry name" value="REGULATORY COMPONENTS OF SENSORY TRANSDUCTION SYSTEM"/>
    <property type="match status" value="1"/>
</dbReference>
<dbReference type="CDD" id="cd01949">
    <property type="entry name" value="GGDEF"/>
    <property type="match status" value="1"/>
</dbReference>
<dbReference type="GO" id="GO:1902201">
    <property type="term" value="P:negative regulation of bacterial-type flagellum-dependent cell motility"/>
    <property type="evidence" value="ECO:0007669"/>
    <property type="project" value="TreeGrafter"/>
</dbReference>
<evidence type="ECO:0000313" key="4">
    <source>
        <dbReference type="EMBL" id="MDI6447602.1"/>
    </source>
</evidence>
<dbReference type="NCBIfam" id="TIGR00254">
    <property type="entry name" value="GGDEF"/>
    <property type="match status" value="1"/>
</dbReference>
<dbReference type="InterPro" id="IPR000160">
    <property type="entry name" value="GGDEF_dom"/>
</dbReference>
<dbReference type="GO" id="GO:0052621">
    <property type="term" value="F:diguanylate cyclase activity"/>
    <property type="evidence" value="ECO:0007669"/>
    <property type="project" value="UniProtKB-EC"/>
</dbReference>
<dbReference type="Gene3D" id="3.30.450.40">
    <property type="match status" value="1"/>
</dbReference>
<dbReference type="GO" id="GO:0043709">
    <property type="term" value="P:cell adhesion involved in single-species biofilm formation"/>
    <property type="evidence" value="ECO:0007669"/>
    <property type="project" value="TreeGrafter"/>
</dbReference>
<dbReference type="SUPFAM" id="SSF55781">
    <property type="entry name" value="GAF domain-like"/>
    <property type="match status" value="1"/>
</dbReference>
<comment type="caution">
    <text evidence="4">The sequence shown here is derived from an EMBL/GenBank/DDBJ whole genome shotgun (WGS) entry which is preliminary data.</text>
</comment>
<organism evidence="4 5">
    <name type="scientific">Anaerobaca lacustris</name>
    <dbReference type="NCBI Taxonomy" id="3044600"/>
    <lineage>
        <taxon>Bacteria</taxon>
        <taxon>Pseudomonadati</taxon>
        <taxon>Planctomycetota</taxon>
        <taxon>Phycisphaerae</taxon>
        <taxon>Sedimentisphaerales</taxon>
        <taxon>Anaerobacaceae</taxon>
        <taxon>Anaerobaca</taxon>
    </lineage>
</organism>
<dbReference type="InterPro" id="IPR003018">
    <property type="entry name" value="GAF"/>
</dbReference>
<dbReference type="InterPro" id="IPR029016">
    <property type="entry name" value="GAF-like_dom_sf"/>
</dbReference>
<dbReference type="Proteomes" id="UP001431776">
    <property type="component" value="Unassembled WGS sequence"/>
</dbReference>